<accession>A0A8S9ZHL5</accession>
<feature type="signal peptide" evidence="1">
    <location>
        <begin position="1"/>
        <end position="18"/>
    </location>
</feature>
<protein>
    <submittedName>
        <fullName evidence="2">Uncharacterized protein</fullName>
    </submittedName>
</protein>
<evidence type="ECO:0000313" key="2">
    <source>
        <dbReference type="EMBL" id="KAF7632731.1"/>
    </source>
</evidence>
<sequence length="235" mass="27522">MYFNFVFIFFIIIYFCESRNSNINFNIKFICGNEPVDGRLIIRVRKGEYGITAKILDVLIKNGIYYKENVFINYDFFQIHSLELFFRTNCHVLNRLDECCAHDFKFVGCYSLRGGKQVCEAINGSSCLRENSWISSDYTEGTPSFNFAMFNPAEKKSFINLTDLLLNATKYKNWFNMEKCHDYSSFQSTRSCIKNNMVIRLPPPKCGKNEILNPFEEMEICDHPNYGLLKTFIKN</sequence>
<evidence type="ECO:0000256" key="1">
    <source>
        <dbReference type="SAM" id="SignalP"/>
    </source>
</evidence>
<keyword evidence="1" id="KW-0732">Signal</keyword>
<dbReference type="OrthoDB" id="10501042at2759"/>
<name>A0A8S9ZHL5_9BILA</name>
<evidence type="ECO:0000313" key="3">
    <source>
        <dbReference type="Proteomes" id="UP000605970"/>
    </source>
</evidence>
<keyword evidence="3" id="KW-1185">Reference proteome</keyword>
<gene>
    <name evidence="2" type="ORF">Mgra_00007872</name>
</gene>
<comment type="caution">
    <text evidence="2">The sequence shown here is derived from an EMBL/GenBank/DDBJ whole genome shotgun (WGS) entry which is preliminary data.</text>
</comment>
<dbReference type="Proteomes" id="UP000605970">
    <property type="component" value="Unassembled WGS sequence"/>
</dbReference>
<dbReference type="EMBL" id="JABEBT010000095">
    <property type="protein sequence ID" value="KAF7632731.1"/>
    <property type="molecule type" value="Genomic_DNA"/>
</dbReference>
<proteinExistence type="predicted"/>
<organism evidence="2 3">
    <name type="scientific">Meloidogyne graminicola</name>
    <dbReference type="NCBI Taxonomy" id="189291"/>
    <lineage>
        <taxon>Eukaryota</taxon>
        <taxon>Metazoa</taxon>
        <taxon>Ecdysozoa</taxon>
        <taxon>Nematoda</taxon>
        <taxon>Chromadorea</taxon>
        <taxon>Rhabditida</taxon>
        <taxon>Tylenchina</taxon>
        <taxon>Tylenchomorpha</taxon>
        <taxon>Tylenchoidea</taxon>
        <taxon>Meloidogynidae</taxon>
        <taxon>Meloidogyninae</taxon>
        <taxon>Meloidogyne</taxon>
    </lineage>
</organism>
<feature type="chain" id="PRO_5035839313" evidence="1">
    <location>
        <begin position="19"/>
        <end position="235"/>
    </location>
</feature>
<dbReference type="AlphaFoldDB" id="A0A8S9ZHL5"/>
<reference evidence="2" key="1">
    <citation type="journal article" date="2020" name="Ecol. Evol.">
        <title>Genome structure and content of the rice root-knot nematode (Meloidogyne graminicola).</title>
        <authorList>
            <person name="Phan N.T."/>
            <person name="Danchin E.G.J."/>
            <person name="Klopp C."/>
            <person name="Perfus-Barbeoch L."/>
            <person name="Kozlowski D.K."/>
            <person name="Koutsovoulos G.D."/>
            <person name="Lopez-Roques C."/>
            <person name="Bouchez O."/>
            <person name="Zahm M."/>
            <person name="Besnard G."/>
            <person name="Bellafiore S."/>
        </authorList>
    </citation>
    <scope>NUCLEOTIDE SEQUENCE</scope>
    <source>
        <strain evidence="2">VN-18</strain>
    </source>
</reference>